<organism evidence="4 5">
    <name type="scientific">Cercophora samala</name>
    <dbReference type="NCBI Taxonomy" id="330535"/>
    <lineage>
        <taxon>Eukaryota</taxon>
        <taxon>Fungi</taxon>
        <taxon>Dikarya</taxon>
        <taxon>Ascomycota</taxon>
        <taxon>Pezizomycotina</taxon>
        <taxon>Sordariomycetes</taxon>
        <taxon>Sordariomycetidae</taxon>
        <taxon>Sordariales</taxon>
        <taxon>Lasiosphaeriaceae</taxon>
        <taxon>Cercophora</taxon>
    </lineage>
</organism>
<keyword evidence="2" id="KW-0812">Transmembrane</keyword>
<keyword evidence="5" id="KW-1185">Reference proteome</keyword>
<dbReference type="InterPro" id="IPR058257">
    <property type="entry name" value="CorA-like_dom"/>
</dbReference>
<feature type="compositionally biased region" description="Low complexity" evidence="1">
    <location>
        <begin position="320"/>
        <end position="337"/>
    </location>
</feature>
<feature type="transmembrane region" description="Helical" evidence="2">
    <location>
        <begin position="578"/>
        <end position="599"/>
    </location>
</feature>
<evidence type="ECO:0000256" key="2">
    <source>
        <dbReference type="SAM" id="Phobius"/>
    </source>
</evidence>
<evidence type="ECO:0000256" key="1">
    <source>
        <dbReference type="SAM" id="MobiDB-lite"/>
    </source>
</evidence>
<comment type="caution">
    <text evidence="4">The sequence shown here is derived from an EMBL/GenBank/DDBJ whole genome shotgun (WGS) entry which is preliminary data.</text>
</comment>
<reference evidence="4" key="1">
    <citation type="submission" date="2023-06" db="EMBL/GenBank/DDBJ databases">
        <title>Genome-scale phylogeny and comparative genomics of the fungal order Sordariales.</title>
        <authorList>
            <consortium name="Lawrence Berkeley National Laboratory"/>
            <person name="Hensen N."/>
            <person name="Bonometti L."/>
            <person name="Westerberg I."/>
            <person name="Brannstrom I.O."/>
            <person name="Guillou S."/>
            <person name="Cros-Aarteil S."/>
            <person name="Calhoun S."/>
            <person name="Haridas S."/>
            <person name="Kuo A."/>
            <person name="Mondo S."/>
            <person name="Pangilinan J."/>
            <person name="Riley R."/>
            <person name="Labutti K."/>
            <person name="Andreopoulos B."/>
            <person name="Lipzen A."/>
            <person name="Chen C."/>
            <person name="Yanf M."/>
            <person name="Daum C."/>
            <person name="Ng V."/>
            <person name="Clum A."/>
            <person name="Steindorff A."/>
            <person name="Ohm R."/>
            <person name="Martin F."/>
            <person name="Silar P."/>
            <person name="Natvig D."/>
            <person name="Lalanne C."/>
            <person name="Gautier V."/>
            <person name="Ament-Velasquez S.L."/>
            <person name="Kruys A."/>
            <person name="Hutchinson M.I."/>
            <person name="Powell A.J."/>
            <person name="Barry K."/>
            <person name="Miller A.N."/>
            <person name="Grigoriev I.V."/>
            <person name="Debuchy R."/>
            <person name="Gladieux P."/>
            <person name="Thoren M.H."/>
            <person name="Johannesson H."/>
        </authorList>
    </citation>
    <scope>NUCLEOTIDE SEQUENCE</scope>
    <source>
        <strain evidence="4">CBS 307.81</strain>
    </source>
</reference>
<name>A0AA39ZLZ7_9PEZI</name>
<feature type="region of interest" description="Disordered" evidence="1">
    <location>
        <begin position="658"/>
        <end position="678"/>
    </location>
</feature>
<dbReference type="Proteomes" id="UP001174997">
    <property type="component" value="Unassembled WGS sequence"/>
</dbReference>
<dbReference type="Pfam" id="PF26616">
    <property type="entry name" value="CorA-like"/>
    <property type="match status" value="1"/>
</dbReference>
<keyword evidence="2" id="KW-0472">Membrane</keyword>
<evidence type="ECO:0000313" key="5">
    <source>
        <dbReference type="Proteomes" id="UP001174997"/>
    </source>
</evidence>
<sequence>MSGSDNKIDHYGKVEAACGLAITWPTNLSRSKTFRRGLDLYRLQLQQEHKRLFKPDPRSTIVEFLEAFNGQEGYAVKECEDFSTLKDHFQINRKDPKCRHVFFEADHSRAPLDCSKEMFLFTMSFLQVMAPFTELLLGFGKSRARKEFHYTSFRHENYLSVSQAANFASARLGRSGLEIRHCYNLWGVEMSDAGDSPEWSIRQTAIFHAFDIVSGQALWVNISANDEMKSRIRDAVVSCEELGAESLKSLRGSFLATLTTHLVAFEWCLENWRHYITHLEKMLRKITDEVNQAPVEEVERSLALDTKGLMEPLKVAAEGSSQLPSPTSPTSPISPFSRRSTIRSISLLKDRTSTGMTAASTRTPATPISPVMGYTRSPPRVKQGKFRANHNQDPFDALKSISLDKLQDLNGVGADLHTASLVMKLDSEVLVDVLKHYEALFASDEFPGEIKMCRQGFAEFTQRTNSIIRCFGMERARIETLMLLLQDGRGLFEHILQFRNLEQGKLFNANAHLSQQRMERLTVDMHVSAQRMEELTVSMHTIAEKTEKETASMHIITLVTLVFLPGTFVAVRIGLPALLAWISATILTFNQTFFGSGLFQWDQENPLTSTPIWKGDFFVLFAKICSPLMVATILFWLLAYCCWPRWRAYRRRQRAADEERGERGIEGLGLASDGKGQA</sequence>
<accession>A0AA39ZLZ7</accession>
<proteinExistence type="predicted"/>
<dbReference type="EMBL" id="JAULSY010000005">
    <property type="protein sequence ID" value="KAK0673582.1"/>
    <property type="molecule type" value="Genomic_DNA"/>
</dbReference>
<protein>
    <recommendedName>
        <fullName evidence="3">CorA-like transporter domain-containing protein</fullName>
    </recommendedName>
</protein>
<feature type="domain" description="CorA-like transporter" evidence="3">
    <location>
        <begin position="17"/>
        <end position="290"/>
    </location>
</feature>
<gene>
    <name evidence="4" type="ORF">QBC41DRAFT_311100</name>
</gene>
<feature type="compositionally biased region" description="Polar residues" evidence="1">
    <location>
        <begin position="353"/>
        <end position="366"/>
    </location>
</feature>
<feature type="region of interest" description="Disordered" evidence="1">
    <location>
        <begin position="317"/>
        <end position="337"/>
    </location>
</feature>
<feature type="region of interest" description="Disordered" evidence="1">
    <location>
        <begin position="353"/>
        <end position="377"/>
    </location>
</feature>
<keyword evidence="2" id="KW-1133">Transmembrane helix</keyword>
<feature type="transmembrane region" description="Helical" evidence="2">
    <location>
        <begin position="551"/>
        <end position="571"/>
    </location>
</feature>
<dbReference type="AlphaFoldDB" id="A0AA39ZLZ7"/>
<feature type="transmembrane region" description="Helical" evidence="2">
    <location>
        <begin position="619"/>
        <end position="643"/>
    </location>
</feature>
<evidence type="ECO:0000259" key="3">
    <source>
        <dbReference type="Pfam" id="PF26616"/>
    </source>
</evidence>
<evidence type="ECO:0000313" key="4">
    <source>
        <dbReference type="EMBL" id="KAK0673582.1"/>
    </source>
</evidence>